<gene>
    <name evidence="4" type="ORF">M4V62_41895</name>
</gene>
<evidence type="ECO:0000256" key="2">
    <source>
        <dbReference type="ARBA" id="ARBA00022801"/>
    </source>
</evidence>
<protein>
    <submittedName>
        <fullName evidence="4">Alpha/beta fold hydrolase</fullName>
    </submittedName>
</protein>
<keyword evidence="5" id="KW-1185">Reference proteome</keyword>
<dbReference type="InterPro" id="IPR029058">
    <property type="entry name" value="AB_hydrolase_fold"/>
</dbReference>
<proteinExistence type="inferred from homology"/>
<evidence type="ECO:0000313" key="4">
    <source>
        <dbReference type="EMBL" id="UQT61107.1"/>
    </source>
</evidence>
<dbReference type="Gene3D" id="3.40.50.1820">
    <property type="entry name" value="alpha/beta hydrolase"/>
    <property type="match status" value="1"/>
</dbReference>
<keyword evidence="2 4" id="KW-0378">Hydrolase</keyword>
<dbReference type="EMBL" id="CP097289">
    <property type="protein sequence ID" value="UQT61107.1"/>
    <property type="molecule type" value="Genomic_DNA"/>
</dbReference>
<evidence type="ECO:0000313" key="5">
    <source>
        <dbReference type="Proteomes" id="UP000829992"/>
    </source>
</evidence>
<comment type="similarity">
    <text evidence="1">Belongs to the thioesterase family.</text>
</comment>
<name>A0ABY4Q7I1_9ACTN</name>
<dbReference type="PANTHER" id="PTHR11487:SF0">
    <property type="entry name" value="S-ACYL FATTY ACID SYNTHASE THIOESTERASE, MEDIUM CHAIN"/>
    <property type="match status" value="1"/>
</dbReference>
<dbReference type="InterPro" id="IPR001031">
    <property type="entry name" value="Thioesterase"/>
</dbReference>
<evidence type="ECO:0000259" key="3">
    <source>
        <dbReference type="SMART" id="SM00824"/>
    </source>
</evidence>
<evidence type="ECO:0000256" key="1">
    <source>
        <dbReference type="ARBA" id="ARBA00007169"/>
    </source>
</evidence>
<dbReference type="Pfam" id="PF00975">
    <property type="entry name" value="Thioesterase"/>
    <property type="match status" value="1"/>
</dbReference>
<dbReference type="Proteomes" id="UP000829992">
    <property type="component" value="Chromosome"/>
</dbReference>
<dbReference type="SUPFAM" id="SSF53474">
    <property type="entry name" value="alpha/beta-Hydrolases"/>
    <property type="match status" value="1"/>
</dbReference>
<dbReference type="RefSeq" id="WP_249592439.1">
    <property type="nucleotide sequence ID" value="NZ_BAAAQL010000053.1"/>
</dbReference>
<dbReference type="InterPro" id="IPR020802">
    <property type="entry name" value="TesA-like"/>
</dbReference>
<dbReference type="InterPro" id="IPR012223">
    <property type="entry name" value="TEII"/>
</dbReference>
<dbReference type="GO" id="GO:0016787">
    <property type="term" value="F:hydrolase activity"/>
    <property type="evidence" value="ECO:0007669"/>
    <property type="project" value="UniProtKB-KW"/>
</dbReference>
<reference evidence="4 5" key="1">
    <citation type="submission" date="2022-05" db="EMBL/GenBank/DDBJ databases">
        <authorList>
            <person name="Zhou X."/>
            <person name="Li K."/>
            <person name="Man Y."/>
        </authorList>
    </citation>
    <scope>NUCLEOTIDE SEQUENCE [LARGE SCALE GENOMIC DNA]</scope>
    <source>
        <strain evidence="4 5">MS405</strain>
    </source>
</reference>
<feature type="domain" description="Thioesterase TesA-like" evidence="3">
    <location>
        <begin position="26"/>
        <end position="240"/>
    </location>
</feature>
<dbReference type="SMART" id="SM00824">
    <property type="entry name" value="PKS_TE"/>
    <property type="match status" value="1"/>
</dbReference>
<dbReference type="PANTHER" id="PTHR11487">
    <property type="entry name" value="THIOESTERASE"/>
    <property type="match status" value="1"/>
</dbReference>
<sequence>MTGPVSPARRWLRPLNSPAHAEVRLICFPHAGAGASVYRRWLPHVPRDHELWAVQYPGREDRVAEPSPPDLSSLARHVAFALQWTADKPYVLFGHSMGAVLAHETCRHVALLGLPAPRRLVVSGSAPPASAGAACRAEAGTPPEWLDERAAPGAETTTLATQALDADIDLLSRHRPTEAPALDVPLVTLRGADDPSVPPDAADGWQALTTGKAESVLLEGGHFTCFTHPGATVRHVVQAVEDL</sequence>
<organism evidence="4 5">
    <name type="scientific">Streptomyces durmitorensis</name>
    <dbReference type="NCBI Taxonomy" id="319947"/>
    <lineage>
        <taxon>Bacteria</taxon>
        <taxon>Bacillati</taxon>
        <taxon>Actinomycetota</taxon>
        <taxon>Actinomycetes</taxon>
        <taxon>Kitasatosporales</taxon>
        <taxon>Streptomycetaceae</taxon>
        <taxon>Streptomyces</taxon>
    </lineage>
</organism>
<accession>A0ABY4Q7I1</accession>